<comment type="caution">
    <text evidence="2">The sequence shown here is derived from an EMBL/GenBank/DDBJ whole genome shotgun (WGS) entry which is preliminary data.</text>
</comment>
<accession>A0AA39ZNP1</accession>
<feature type="transmembrane region" description="Helical" evidence="1">
    <location>
        <begin position="258"/>
        <end position="278"/>
    </location>
</feature>
<dbReference type="EMBL" id="JAULSY010000001">
    <property type="protein sequence ID" value="KAK0674492.1"/>
    <property type="molecule type" value="Genomic_DNA"/>
</dbReference>
<keyword evidence="3" id="KW-1185">Reference proteome</keyword>
<reference evidence="2" key="1">
    <citation type="submission" date="2023-06" db="EMBL/GenBank/DDBJ databases">
        <title>Genome-scale phylogeny and comparative genomics of the fungal order Sordariales.</title>
        <authorList>
            <consortium name="Lawrence Berkeley National Laboratory"/>
            <person name="Hensen N."/>
            <person name="Bonometti L."/>
            <person name="Westerberg I."/>
            <person name="Brannstrom I.O."/>
            <person name="Guillou S."/>
            <person name="Cros-Aarteil S."/>
            <person name="Calhoun S."/>
            <person name="Haridas S."/>
            <person name="Kuo A."/>
            <person name="Mondo S."/>
            <person name="Pangilinan J."/>
            <person name="Riley R."/>
            <person name="Labutti K."/>
            <person name="Andreopoulos B."/>
            <person name="Lipzen A."/>
            <person name="Chen C."/>
            <person name="Yanf M."/>
            <person name="Daum C."/>
            <person name="Ng V."/>
            <person name="Clum A."/>
            <person name="Steindorff A."/>
            <person name="Ohm R."/>
            <person name="Martin F."/>
            <person name="Silar P."/>
            <person name="Natvig D."/>
            <person name="Lalanne C."/>
            <person name="Gautier V."/>
            <person name="Ament-Velasquez S.L."/>
            <person name="Kruys A."/>
            <person name="Hutchinson M.I."/>
            <person name="Powell A.J."/>
            <person name="Barry K."/>
            <person name="Miller A.N."/>
            <person name="Grigoriev I.V."/>
            <person name="Debuchy R."/>
            <person name="Gladieux P."/>
            <person name="Thoren M.H."/>
            <person name="Johannesson H."/>
        </authorList>
    </citation>
    <scope>NUCLEOTIDE SEQUENCE</scope>
    <source>
        <strain evidence="2">CBS 307.81</strain>
    </source>
</reference>
<proteinExistence type="predicted"/>
<dbReference type="Proteomes" id="UP001174997">
    <property type="component" value="Unassembled WGS sequence"/>
</dbReference>
<organism evidence="2 3">
    <name type="scientific">Cercophora samala</name>
    <dbReference type="NCBI Taxonomy" id="330535"/>
    <lineage>
        <taxon>Eukaryota</taxon>
        <taxon>Fungi</taxon>
        <taxon>Dikarya</taxon>
        <taxon>Ascomycota</taxon>
        <taxon>Pezizomycotina</taxon>
        <taxon>Sordariomycetes</taxon>
        <taxon>Sordariomycetidae</taxon>
        <taxon>Sordariales</taxon>
        <taxon>Lasiosphaeriaceae</taxon>
        <taxon>Cercophora</taxon>
    </lineage>
</organism>
<keyword evidence="1" id="KW-0472">Membrane</keyword>
<dbReference type="AlphaFoldDB" id="A0AA39ZNP1"/>
<gene>
    <name evidence="2" type="ORF">QBC41DRAFT_297579</name>
</gene>
<evidence type="ECO:0000313" key="2">
    <source>
        <dbReference type="EMBL" id="KAK0674492.1"/>
    </source>
</evidence>
<evidence type="ECO:0000313" key="3">
    <source>
        <dbReference type="Proteomes" id="UP001174997"/>
    </source>
</evidence>
<name>A0AA39ZNP1_9PEZI</name>
<keyword evidence="1" id="KW-0812">Transmembrane</keyword>
<keyword evidence="1" id="KW-1133">Transmembrane helix</keyword>
<protein>
    <submittedName>
        <fullName evidence="2">Uncharacterized protein</fullName>
    </submittedName>
</protein>
<sequence length="294" mass="30065">MHTTTVTKIVTTTTTTIFSAYPLFNLPGAATTPDLICPAPEPITVSVCPMPSFSGPAPAPAPASGNAIKIEGEQQNRAKMHTTTTTTVTKIVTITTTIFSAFPLFNLPGAATTPDLVCPAPEPITVSVCPVPSFSGPAATSASIPVLPPALAPAPASGTCPPVAGGGYTADDLAEAAEKVMRKVLVEFGGVEGLKGWLVEVLEKGVEGGMKGVKEAIEELGEKVEGVGVTIEGMGEKIEGVTGALGKPNWDAKGGFRLAIMGGILTLISVCFSFVFSWRQARAARQAMGDGGVV</sequence>
<evidence type="ECO:0000256" key="1">
    <source>
        <dbReference type="SAM" id="Phobius"/>
    </source>
</evidence>